<protein>
    <recommendedName>
        <fullName evidence="2">SCAN box domain-containing protein</fullName>
    </recommendedName>
</protein>
<evidence type="ECO:0000256" key="1">
    <source>
        <dbReference type="ARBA" id="ARBA00023242"/>
    </source>
</evidence>
<proteinExistence type="predicted"/>
<keyword evidence="1" id="KW-0539">Nucleus</keyword>
<dbReference type="InterPro" id="IPR050916">
    <property type="entry name" value="SCAN-C2H2_zinc_finger"/>
</dbReference>
<dbReference type="Proteomes" id="UP000694421">
    <property type="component" value="Unplaced"/>
</dbReference>
<dbReference type="GeneTree" id="ENSGT00940000154715"/>
<evidence type="ECO:0000313" key="4">
    <source>
        <dbReference type="Proteomes" id="UP000694421"/>
    </source>
</evidence>
<dbReference type="Pfam" id="PF02023">
    <property type="entry name" value="SCAN"/>
    <property type="match status" value="1"/>
</dbReference>
<name>A0A8D0E2H7_SALMN</name>
<dbReference type="InterPro" id="IPR038269">
    <property type="entry name" value="SCAN_sf"/>
</dbReference>
<dbReference type="OMA" id="RECCHRW"/>
<dbReference type="Gene3D" id="1.10.4020.10">
    <property type="entry name" value="DNA breaking-rejoining enzymes"/>
    <property type="match status" value="1"/>
</dbReference>
<dbReference type="SMART" id="SM00431">
    <property type="entry name" value="SCAN"/>
    <property type="match status" value="1"/>
</dbReference>
<dbReference type="SUPFAM" id="SSF47353">
    <property type="entry name" value="Retrovirus capsid dimerization domain-like"/>
    <property type="match status" value="1"/>
</dbReference>
<dbReference type="CDD" id="cd07936">
    <property type="entry name" value="SCAN"/>
    <property type="match status" value="1"/>
</dbReference>
<dbReference type="AlphaFoldDB" id="A0A8D0E2H7"/>
<feature type="domain" description="SCAN box" evidence="2">
    <location>
        <begin position="15"/>
        <end position="98"/>
    </location>
</feature>
<organism evidence="3 4">
    <name type="scientific">Salvator merianae</name>
    <name type="common">Argentine black and white tegu</name>
    <name type="synonym">Tupinambis merianae</name>
    <dbReference type="NCBI Taxonomy" id="96440"/>
    <lineage>
        <taxon>Eukaryota</taxon>
        <taxon>Metazoa</taxon>
        <taxon>Chordata</taxon>
        <taxon>Craniata</taxon>
        <taxon>Vertebrata</taxon>
        <taxon>Euteleostomi</taxon>
        <taxon>Lepidosauria</taxon>
        <taxon>Squamata</taxon>
        <taxon>Bifurcata</taxon>
        <taxon>Unidentata</taxon>
        <taxon>Episquamata</taxon>
        <taxon>Laterata</taxon>
        <taxon>Teiioidea</taxon>
        <taxon>Teiidae</taxon>
        <taxon>Salvator</taxon>
    </lineage>
</organism>
<dbReference type="FunFam" id="1.10.4020.10:FF:000001">
    <property type="entry name" value="zinc finger protein 263 isoform X1"/>
    <property type="match status" value="1"/>
</dbReference>
<dbReference type="Ensembl" id="ENSSMRT00000029773.1">
    <property type="protein sequence ID" value="ENSSMRP00000025427.1"/>
    <property type="gene ID" value="ENSSMRG00000019662.1"/>
</dbReference>
<dbReference type="InterPro" id="IPR003309">
    <property type="entry name" value="SCAN_dom"/>
</dbReference>
<accession>A0A8D0E2H7</accession>
<dbReference type="PROSITE" id="PS50804">
    <property type="entry name" value="SCAN_BOX"/>
    <property type="match status" value="1"/>
</dbReference>
<reference evidence="3" key="1">
    <citation type="submission" date="2025-08" db="UniProtKB">
        <authorList>
            <consortium name="Ensembl"/>
        </authorList>
    </citation>
    <scope>IDENTIFICATION</scope>
</reference>
<sequence>MMSCGGETDSETEFQNFRQFSYQKAEGPRVNCSQLWALCHGWLKPERHTKEQIVELVVLEQFLMVLPPEMGQWVRKGRPKSCFQAVVLAEEYLLKQQLQEKTLDVQVSMWPPGTSKGVSSCVHGKYRKCFWND</sequence>
<evidence type="ECO:0000259" key="2">
    <source>
        <dbReference type="PROSITE" id="PS50804"/>
    </source>
</evidence>
<dbReference type="PANTHER" id="PTHR45935:SF15">
    <property type="entry name" value="SCAN BOX DOMAIN-CONTAINING PROTEIN"/>
    <property type="match status" value="1"/>
</dbReference>
<keyword evidence="4" id="KW-1185">Reference proteome</keyword>
<evidence type="ECO:0000313" key="3">
    <source>
        <dbReference type="Ensembl" id="ENSSMRP00000025427.1"/>
    </source>
</evidence>
<dbReference type="PANTHER" id="PTHR45935">
    <property type="entry name" value="PROTEIN ZBED8-RELATED"/>
    <property type="match status" value="1"/>
</dbReference>
<reference evidence="3" key="2">
    <citation type="submission" date="2025-09" db="UniProtKB">
        <authorList>
            <consortium name="Ensembl"/>
        </authorList>
    </citation>
    <scope>IDENTIFICATION</scope>
</reference>